<name>A0A0B7J3X4_9RICK</name>
<sequence>MGMSFSHLLIVLLIIFVLFGAGKLPQVMSDLAKGLKAFKDGMKGDGSDNDKNK</sequence>
<evidence type="ECO:0000256" key="2">
    <source>
        <dbReference type="ARBA" id="ARBA00022448"/>
    </source>
</evidence>
<dbReference type="Pfam" id="PF02416">
    <property type="entry name" value="TatA_B_E"/>
    <property type="match status" value="1"/>
</dbReference>
<dbReference type="HOGENOM" id="CLU_086034_6_2_5"/>
<evidence type="ECO:0000256" key="5">
    <source>
        <dbReference type="ARBA" id="ARBA00022927"/>
    </source>
</evidence>
<evidence type="ECO:0000313" key="11">
    <source>
        <dbReference type="Proteomes" id="UP000018149"/>
    </source>
</evidence>
<dbReference type="GO" id="GO:0033281">
    <property type="term" value="C:TAT protein transport complex"/>
    <property type="evidence" value="ECO:0007669"/>
    <property type="project" value="UniProtKB-UniRule"/>
</dbReference>
<evidence type="ECO:0000256" key="4">
    <source>
        <dbReference type="ARBA" id="ARBA00022692"/>
    </source>
</evidence>
<organism evidence="10 11">
    <name type="scientific">Rickettsia monacensis</name>
    <dbReference type="NCBI Taxonomy" id="109232"/>
    <lineage>
        <taxon>Bacteria</taxon>
        <taxon>Pseudomonadati</taxon>
        <taxon>Pseudomonadota</taxon>
        <taxon>Alphaproteobacteria</taxon>
        <taxon>Rickettsiales</taxon>
        <taxon>Rickettsiaceae</taxon>
        <taxon>Rickettsieae</taxon>
        <taxon>Rickettsia</taxon>
        <taxon>spotted fever group</taxon>
    </lineage>
</organism>
<dbReference type="KEGG" id="rmc:RMONA_03130"/>
<evidence type="ECO:0000313" key="10">
    <source>
        <dbReference type="EMBL" id="CEO17024.1"/>
    </source>
</evidence>
<dbReference type="GO" id="GO:0008320">
    <property type="term" value="F:protein transmembrane transporter activity"/>
    <property type="evidence" value="ECO:0007669"/>
    <property type="project" value="UniProtKB-UniRule"/>
</dbReference>
<dbReference type="GO" id="GO:0043953">
    <property type="term" value="P:protein transport by the Tat complex"/>
    <property type="evidence" value="ECO:0007669"/>
    <property type="project" value="UniProtKB-UniRule"/>
</dbReference>
<dbReference type="NCBIfam" id="TIGR01411">
    <property type="entry name" value="tatAE"/>
    <property type="match status" value="1"/>
</dbReference>
<keyword evidence="5 9" id="KW-0653">Protein transport</keyword>
<comment type="function">
    <text evidence="9">Part of the twin-arginine translocation (Tat) system that transports large folded proteins containing a characteristic twin-arginine motif in their signal peptide across membranes. TatA could form the protein-conducting channel of the Tat system.</text>
</comment>
<dbReference type="PANTHER" id="PTHR42982:SF1">
    <property type="entry name" value="SEC-INDEPENDENT PROTEIN TRANSLOCASE PROTEIN TATA"/>
    <property type="match status" value="1"/>
</dbReference>
<keyword evidence="4 9" id="KW-0812">Transmembrane</keyword>
<dbReference type="STRING" id="109232.RMONA_03130"/>
<dbReference type="Gene3D" id="1.20.5.3310">
    <property type="match status" value="1"/>
</dbReference>
<dbReference type="InterPro" id="IPR003369">
    <property type="entry name" value="TatA/B/E"/>
</dbReference>
<dbReference type="PANTHER" id="PTHR42982">
    <property type="entry name" value="SEC-INDEPENDENT PROTEIN TRANSLOCASE PROTEIN TATA"/>
    <property type="match status" value="1"/>
</dbReference>
<evidence type="ECO:0000256" key="3">
    <source>
        <dbReference type="ARBA" id="ARBA00022475"/>
    </source>
</evidence>
<dbReference type="AlphaFoldDB" id="A0A0B7J3X4"/>
<evidence type="ECO:0000256" key="8">
    <source>
        <dbReference type="ARBA" id="ARBA00023136"/>
    </source>
</evidence>
<evidence type="ECO:0000256" key="7">
    <source>
        <dbReference type="ARBA" id="ARBA00023010"/>
    </source>
</evidence>
<keyword evidence="11" id="KW-1185">Reference proteome</keyword>
<protein>
    <recommendedName>
        <fullName evidence="9">Sec-independent protein translocase protein TatA</fullName>
    </recommendedName>
</protein>
<comment type="subunit">
    <text evidence="9">The Tat system comprises two distinct complexes: a TatABC complex, containing multiple copies of TatA, TatB and TatC subunits, and a separate TatA complex, containing only TatA subunits. Substrates initially bind to the TatABC complex, which probably triggers association of the separate TatA complex to form the active translocon.</text>
</comment>
<keyword evidence="2 9" id="KW-0813">Transport</keyword>
<dbReference type="NCBIfam" id="NF002402">
    <property type="entry name" value="PRK01470.1"/>
    <property type="match status" value="1"/>
</dbReference>
<comment type="similarity">
    <text evidence="9">Belongs to the TatA/E family.</text>
</comment>
<dbReference type="EMBL" id="LN794217">
    <property type="protein sequence ID" value="CEO17024.1"/>
    <property type="molecule type" value="Genomic_DNA"/>
</dbReference>
<keyword evidence="3 9" id="KW-1003">Cell membrane</keyword>
<evidence type="ECO:0000256" key="6">
    <source>
        <dbReference type="ARBA" id="ARBA00022989"/>
    </source>
</evidence>
<comment type="subcellular location">
    <subcellularLocation>
        <location evidence="1 9">Cell membrane</location>
        <topology evidence="1 9">Single-pass membrane protein</topology>
    </subcellularLocation>
</comment>
<keyword evidence="8 9" id="KW-0472">Membrane</keyword>
<evidence type="ECO:0000256" key="9">
    <source>
        <dbReference type="HAMAP-Rule" id="MF_00236"/>
    </source>
</evidence>
<proteinExistence type="inferred from homology"/>
<dbReference type="RefSeq" id="WP_008579594.1">
    <property type="nucleotide sequence ID" value="NZ_LN794217.1"/>
</dbReference>
<keyword evidence="7 9" id="KW-0811">Translocation</keyword>
<reference evidence="10 11" key="1">
    <citation type="submission" date="2015-01" db="EMBL/GenBank/DDBJ databases">
        <title>Draft genome sequence of Rickettsia monacensis strain IrR/Munich.</title>
        <authorList>
            <person name="Felsheim R.F."/>
            <person name="Johnson S.L."/>
            <person name="Kurtti T.J."/>
            <person name="Munderloh U.G."/>
        </authorList>
    </citation>
    <scope>NUCLEOTIDE SEQUENCE [LARGE SCALE GENOMIC DNA]</scope>
    <source>
        <strain evidence="10 11">IrR/Munich</strain>
    </source>
</reference>
<dbReference type="InterPro" id="IPR006312">
    <property type="entry name" value="TatA/E"/>
</dbReference>
<dbReference type="Proteomes" id="UP000018149">
    <property type="component" value="Chromosome I"/>
</dbReference>
<keyword evidence="6 9" id="KW-1133">Transmembrane helix</keyword>
<evidence type="ECO:0000256" key="1">
    <source>
        <dbReference type="ARBA" id="ARBA00004162"/>
    </source>
</evidence>
<dbReference type="HAMAP" id="MF_00236">
    <property type="entry name" value="TatA_E"/>
    <property type="match status" value="1"/>
</dbReference>
<gene>
    <name evidence="9 10" type="primary">tatA</name>
    <name evidence="10" type="ORF">RMONA_03130</name>
</gene>
<reference evidence="11" key="2">
    <citation type="submission" date="2015-01" db="EMBL/GenBank/DDBJ databases">
        <authorList>
            <person name="Felsheim R."/>
        </authorList>
    </citation>
    <scope>NUCLEOTIDE SEQUENCE [LARGE SCALE GENOMIC DNA]</scope>
    <source>
        <strain evidence="11">IrR/Munich</strain>
    </source>
</reference>
<accession>A0A0B7J3X4</accession>